<feature type="transmembrane region" description="Helical" evidence="1">
    <location>
        <begin position="39"/>
        <end position="58"/>
    </location>
</feature>
<gene>
    <name evidence="2" type="ORF">V7S43_013195</name>
</gene>
<accession>A0ABD3F607</accession>
<keyword evidence="1" id="KW-0812">Transmembrane</keyword>
<name>A0ABD3F607_9STRA</name>
<protein>
    <submittedName>
        <fullName evidence="2">Uncharacterized protein</fullName>
    </submittedName>
</protein>
<comment type="caution">
    <text evidence="2">The sequence shown here is derived from an EMBL/GenBank/DDBJ whole genome shotgun (WGS) entry which is preliminary data.</text>
</comment>
<keyword evidence="3" id="KW-1185">Reference proteome</keyword>
<proteinExistence type="predicted"/>
<dbReference type="Proteomes" id="UP001632037">
    <property type="component" value="Unassembled WGS sequence"/>
</dbReference>
<dbReference type="AlphaFoldDB" id="A0ABD3F607"/>
<evidence type="ECO:0000313" key="3">
    <source>
        <dbReference type="Proteomes" id="UP001632037"/>
    </source>
</evidence>
<dbReference type="EMBL" id="JBIMZQ010000034">
    <property type="protein sequence ID" value="KAL3661902.1"/>
    <property type="molecule type" value="Genomic_DNA"/>
</dbReference>
<keyword evidence="1" id="KW-1133">Transmembrane helix</keyword>
<reference evidence="2 3" key="1">
    <citation type="submission" date="2024-09" db="EMBL/GenBank/DDBJ databases">
        <title>Genome sequencing and assembly of Phytophthora oleae, isolate VK10A, causative agent of rot of olive drupes.</title>
        <authorList>
            <person name="Conti Taguali S."/>
            <person name="Riolo M."/>
            <person name="La Spada F."/>
            <person name="Cacciola S.O."/>
            <person name="Dionisio G."/>
        </authorList>
    </citation>
    <scope>NUCLEOTIDE SEQUENCE [LARGE SCALE GENOMIC DNA]</scope>
    <source>
        <strain evidence="2 3">VK10A</strain>
    </source>
</reference>
<sequence>MYQQAATLSTMSKLLLLESLLKPLLLFSKELSSRRPPNACLLVIFFFVFCLFICVLNGHPASSRTQLADSLSIISSTLRVHKSTRLHEVLLFLHLCLAACCNDPTSDV</sequence>
<evidence type="ECO:0000256" key="1">
    <source>
        <dbReference type="SAM" id="Phobius"/>
    </source>
</evidence>
<organism evidence="2 3">
    <name type="scientific">Phytophthora oleae</name>
    <dbReference type="NCBI Taxonomy" id="2107226"/>
    <lineage>
        <taxon>Eukaryota</taxon>
        <taxon>Sar</taxon>
        <taxon>Stramenopiles</taxon>
        <taxon>Oomycota</taxon>
        <taxon>Peronosporomycetes</taxon>
        <taxon>Peronosporales</taxon>
        <taxon>Peronosporaceae</taxon>
        <taxon>Phytophthora</taxon>
    </lineage>
</organism>
<keyword evidence="1" id="KW-0472">Membrane</keyword>
<evidence type="ECO:0000313" key="2">
    <source>
        <dbReference type="EMBL" id="KAL3661902.1"/>
    </source>
</evidence>